<feature type="domain" description="HTH lysR-type" evidence="5">
    <location>
        <begin position="2"/>
        <end position="59"/>
    </location>
</feature>
<dbReference type="EMBL" id="LDSI01000002">
    <property type="protein sequence ID" value="KTT01255.1"/>
    <property type="molecule type" value="Genomic_DNA"/>
</dbReference>
<evidence type="ECO:0000259" key="5">
    <source>
        <dbReference type="PROSITE" id="PS50931"/>
    </source>
</evidence>
<dbReference type="PANTHER" id="PTHR30537">
    <property type="entry name" value="HTH-TYPE TRANSCRIPTIONAL REGULATOR"/>
    <property type="match status" value="1"/>
</dbReference>
<dbReference type="InterPro" id="IPR058163">
    <property type="entry name" value="LysR-type_TF_proteobact-type"/>
</dbReference>
<organism evidence="6 7">
    <name type="scientific">Pantoea stewartii</name>
    <dbReference type="NCBI Taxonomy" id="66269"/>
    <lineage>
        <taxon>Bacteria</taxon>
        <taxon>Pseudomonadati</taxon>
        <taxon>Pseudomonadota</taxon>
        <taxon>Gammaproteobacteria</taxon>
        <taxon>Enterobacterales</taxon>
        <taxon>Erwiniaceae</taxon>
        <taxon>Pantoea</taxon>
    </lineage>
</organism>
<comment type="caution">
    <text evidence="6">The sequence shown here is derived from an EMBL/GenBank/DDBJ whole genome shotgun (WGS) entry which is preliminary data.</text>
</comment>
<evidence type="ECO:0000256" key="2">
    <source>
        <dbReference type="ARBA" id="ARBA00023015"/>
    </source>
</evidence>
<evidence type="ECO:0000313" key="7">
    <source>
        <dbReference type="Proteomes" id="UP000072520"/>
    </source>
</evidence>
<dbReference type="PANTHER" id="PTHR30537:SF5">
    <property type="entry name" value="HTH-TYPE TRANSCRIPTIONAL ACTIVATOR TTDR-RELATED"/>
    <property type="match status" value="1"/>
</dbReference>
<comment type="similarity">
    <text evidence="1">Belongs to the LysR transcriptional regulatory family.</text>
</comment>
<dbReference type="InterPro" id="IPR000847">
    <property type="entry name" value="LysR_HTH_N"/>
</dbReference>
<accession>A0AB34VL90</accession>
<reference evidence="6 7" key="1">
    <citation type="journal article" date="2016" name="Front. Microbiol.">
        <title>Genomic Resource of Rice Seed Associated Bacteria.</title>
        <authorList>
            <person name="Midha S."/>
            <person name="Bansal K."/>
            <person name="Sharma S."/>
            <person name="Kumar N."/>
            <person name="Patil P.P."/>
            <person name="Chaudhry V."/>
            <person name="Patil P.B."/>
        </authorList>
    </citation>
    <scope>NUCLEOTIDE SEQUENCE [LARGE SCALE GENOMIC DNA]</scope>
    <source>
        <strain evidence="6 7">RSA13</strain>
    </source>
</reference>
<evidence type="ECO:0000256" key="4">
    <source>
        <dbReference type="ARBA" id="ARBA00023163"/>
    </source>
</evidence>
<evidence type="ECO:0000256" key="1">
    <source>
        <dbReference type="ARBA" id="ARBA00009437"/>
    </source>
</evidence>
<keyword evidence="2" id="KW-0805">Transcription regulation</keyword>
<gene>
    <name evidence="6" type="ORF">RSA13_02180</name>
</gene>
<evidence type="ECO:0000256" key="3">
    <source>
        <dbReference type="ARBA" id="ARBA00023125"/>
    </source>
</evidence>
<dbReference type="PROSITE" id="PS50931">
    <property type="entry name" value="HTH_LYSR"/>
    <property type="match status" value="1"/>
</dbReference>
<dbReference type="InterPro" id="IPR036388">
    <property type="entry name" value="WH-like_DNA-bd_sf"/>
</dbReference>
<dbReference type="Pfam" id="PF00126">
    <property type="entry name" value="HTH_1"/>
    <property type="match status" value="1"/>
</dbReference>
<name>A0AB34VL90_9GAMM</name>
<dbReference type="Proteomes" id="UP000072520">
    <property type="component" value="Unassembled WGS sequence"/>
</dbReference>
<dbReference type="Gene3D" id="1.10.10.10">
    <property type="entry name" value="Winged helix-like DNA-binding domain superfamily/Winged helix DNA-binding domain"/>
    <property type="match status" value="1"/>
</dbReference>
<dbReference type="SUPFAM" id="SSF46785">
    <property type="entry name" value="Winged helix' DNA-binding domain"/>
    <property type="match status" value="1"/>
</dbReference>
<dbReference type="Pfam" id="PF03466">
    <property type="entry name" value="LysR_substrate"/>
    <property type="match status" value="1"/>
</dbReference>
<keyword evidence="3" id="KW-0238">DNA-binding</keyword>
<sequence length="304" mass="34456">MINSDDLRFFQVISASATLAAAARYLDITPPSVTQRLQHIEQKMGIKLILRPAKRIILTDEGEALLARARLILHELDQLQDVIDQTRNRISGTLRVLAPLGFGSEYIAPLLSDYVDQHPDLSVDLMLSDNPNWMQADKWDVAIYIGNLRDSSLYSTRIAPNRRVLCASPDYLQRHGVPTHPAELTQHHCLVIRENAEDVTRWVFAHQHDPITVKITPRLASNDGRVIKRWALQGKGIMVRSIWDISSEIKQGRLVPLLPEFMLPPADIAALTSMPEIKRLPRTQGFITLLKTTFSTPPWMQNEQ</sequence>
<dbReference type="InterPro" id="IPR036390">
    <property type="entry name" value="WH_DNA-bd_sf"/>
</dbReference>
<dbReference type="GO" id="GO:0003677">
    <property type="term" value="F:DNA binding"/>
    <property type="evidence" value="ECO:0007669"/>
    <property type="project" value="UniProtKB-KW"/>
</dbReference>
<dbReference type="GO" id="GO:0003700">
    <property type="term" value="F:DNA-binding transcription factor activity"/>
    <property type="evidence" value="ECO:0007669"/>
    <property type="project" value="InterPro"/>
</dbReference>
<proteinExistence type="inferred from homology"/>
<dbReference type="InterPro" id="IPR005119">
    <property type="entry name" value="LysR_subst-bd"/>
</dbReference>
<dbReference type="AlphaFoldDB" id="A0AB34VL90"/>
<protein>
    <submittedName>
        <fullName evidence="6">LysR family transcriptional regulator</fullName>
    </submittedName>
</protein>
<dbReference type="RefSeq" id="WP_058708131.1">
    <property type="nucleotide sequence ID" value="NZ_LDSI01000002.1"/>
</dbReference>
<dbReference type="SUPFAM" id="SSF53850">
    <property type="entry name" value="Periplasmic binding protein-like II"/>
    <property type="match status" value="1"/>
</dbReference>
<evidence type="ECO:0000313" key="6">
    <source>
        <dbReference type="EMBL" id="KTT01255.1"/>
    </source>
</evidence>
<dbReference type="Gene3D" id="3.40.190.290">
    <property type="match status" value="1"/>
</dbReference>
<keyword evidence="4" id="KW-0804">Transcription</keyword>